<dbReference type="AlphaFoldDB" id="C1CAY6"/>
<dbReference type="HOGENOM" id="CLU_3240309_0_0_9"/>
<protein>
    <submittedName>
        <fullName evidence="1">Uncharacterized protein</fullName>
    </submittedName>
</protein>
<dbReference type="KEGG" id="snm:SP70585_2268"/>
<dbReference type="EMBL" id="CP000918">
    <property type="protein sequence ID" value="ACO17546.1"/>
    <property type="molecule type" value="Genomic_DNA"/>
</dbReference>
<sequence length="43" mass="5125">MLHLKLVKQEIEAEKPASVEAWIISVKLKKVTTDIYRFQKQKR</sequence>
<dbReference type="Proteomes" id="UP000002211">
    <property type="component" value="Chromosome"/>
</dbReference>
<dbReference type="RefSeq" id="WP_000902841.1">
    <property type="nucleotide sequence ID" value="NC_012468.1"/>
</dbReference>
<reference evidence="2" key="1">
    <citation type="journal article" date="2010" name="Genome Biol.">
        <title>Structure and dynamics of the pan-genome of Streptococcus pneumoniae and closely related species.</title>
        <authorList>
            <person name="Donati C."/>
            <person name="Hiller N.L."/>
            <person name="Tettelin H."/>
            <person name="Muzzi A."/>
            <person name="Croucher N.J."/>
            <person name="Angiuoli S.V."/>
            <person name="Oggioni M."/>
            <person name="Dunning Hotopp J.C."/>
            <person name="Hu F.Z."/>
            <person name="Riley D.R."/>
            <person name="Covacci A."/>
            <person name="Mitchell T.J."/>
            <person name="Bentley S.D."/>
            <person name="Kilian M."/>
            <person name="Ehrlich G.D."/>
            <person name="Rappuoli R."/>
            <person name="Moxon E.R."/>
            <person name="Masignani V."/>
        </authorList>
    </citation>
    <scope>NUCLEOTIDE SEQUENCE [LARGE SCALE GENOMIC DNA]</scope>
    <source>
        <strain evidence="2">70585</strain>
    </source>
</reference>
<name>C1CAY6_STRP7</name>
<accession>C1CAY6</accession>
<evidence type="ECO:0000313" key="2">
    <source>
        <dbReference type="Proteomes" id="UP000002211"/>
    </source>
</evidence>
<evidence type="ECO:0000313" key="1">
    <source>
        <dbReference type="EMBL" id="ACO17546.1"/>
    </source>
</evidence>
<organism evidence="1 2">
    <name type="scientific">Streptococcus pneumoniae (strain 70585)</name>
    <dbReference type="NCBI Taxonomy" id="488221"/>
    <lineage>
        <taxon>Bacteria</taxon>
        <taxon>Bacillati</taxon>
        <taxon>Bacillota</taxon>
        <taxon>Bacilli</taxon>
        <taxon>Lactobacillales</taxon>
        <taxon>Streptococcaceae</taxon>
        <taxon>Streptococcus</taxon>
    </lineage>
</organism>
<gene>
    <name evidence="1" type="ordered locus">SP70585_2268</name>
</gene>
<proteinExistence type="predicted"/>